<dbReference type="EMBL" id="JAHVHU010000005">
    <property type="protein sequence ID" value="MBY5957490.1"/>
    <property type="molecule type" value="Genomic_DNA"/>
</dbReference>
<sequence>MKIHDFRDLNVWKEGRVLRRNVSSLTKRFPPAEKFRLSDQMLRASRSFTANIAEGFGRFHYQENIQFCRSARGSAIELLDHFTCALDEEYITEKEFLQFEQQIQKCVKILNGYISYLKKAKAAE</sequence>
<protein>
    <submittedName>
        <fullName evidence="1">Four helix bundle protein</fullName>
    </submittedName>
</protein>
<accession>A0A953HSD1</accession>
<proteinExistence type="predicted"/>
<keyword evidence="2" id="KW-1185">Reference proteome</keyword>
<dbReference type="Proteomes" id="UP000753961">
    <property type="component" value="Unassembled WGS sequence"/>
</dbReference>
<dbReference type="AlphaFoldDB" id="A0A953HSD1"/>
<dbReference type="NCBIfam" id="TIGR02436">
    <property type="entry name" value="four helix bundle protein"/>
    <property type="match status" value="1"/>
</dbReference>
<dbReference type="InterPro" id="IPR012657">
    <property type="entry name" value="23S_rRNA-intervening_sequence"/>
</dbReference>
<dbReference type="PANTHER" id="PTHR38471:SF2">
    <property type="entry name" value="FOUR HELIX BUNDLE PROTEIN"/>
    <property type="match status" value="1"/>
</dbReference>
<reference evidence="1" key="1">
    <citation type="submission" date="2021-06" db="EMBL/GenBank/DDBJ databases">
        <title>44 bacteria genomes isolated from Dapeng, Shenzhen.</title>
        <authorList>
            <person name="Zheng W."/>
            <person name="Yu S."/>
            <person name="Huang Y."/>
        </authorList>
    </citation>
    <scope>NUCLEOTIDE SEQUENCE</scope>
    <source>
        <strain evidence="1">DP5N28-2</strain>
    </source>
</reference>
<dbReference type="InterPro" id="IPR036583">
    <property type="entry name" value="23S_rRNA_IVS_sf"/>
</dbReference>
<evidence type="ECO:0000313" key="1">
    <source>
        <dbReference type="EMBL" id="MBY5957490.1"/>
    </source>
</evidence>
<name>A0A953HSD1_9BACT</name>
<dbReference type="PANTHER" id="PTHR38471">
    <property type="entry name" value="FOUR HELIX BUNDLE PROTEIN"/>
    <property type="match status" value="1"/>
</dbReference>
<dbReference type="Gene3D" id="1.20.1440.60">
    <property type="entry name" value="23S rRNA-intervening sequence"/>
    <property type="match status" value="1"/>
</dbReference>
<comment type="caution">
    <text evidence="1">The sequence shown here is derived from an EMBL/GenBank/DDBJ whole genome shotgun (WGS) entry which is preliminary data.</text>
</comment>
<gene>
    <name evidence="1" type="ORF">KUV50_05035</name>
</gene>
<dbReference type="Pfam" id="PF05635">
    <property type="entry name" value="23S_rRNA_IVP"/>
    <property type="match status" value="1"/>
</dbReference>
<dbReference type="SUPFAM" id="SSF158446">
    <property type="entry name" value="IVS-encoded protein-like"/>
    <property type="match status" value="1"/>
</dbReference>
<evidence type="ECO:0000313" key="2">
    <source>
        <dbReference type="Proteomes" id="UP000753961"/>
    </source>
</evidence>
<dbReference type="RefSeq" id="WP_222579011.1">
    <property type="nucleotide sequence ID" value="NZ_JAHVHU010000005.1"/>
</dbReference>
<dbReference type="CDD" id="cd16377">
    <property type="entry name" value="23S_rRNA_IVP_like"/>
    <property type="match status" value="1"/>
</dbReference>
<organism evidence="1 2">
    <name type="scientific">Membranihabitans marinus</name>
    <dbReference type="NCBI Taxonomy" id="1227546"/>
    <lineage>
        <taxon>Bacteria</taxon>
        <taxon>Pseudomonadati</taxon>
        <taxon>Bacteroidota</taxon>
        <taxon>Saprospiria</taxon>
        <taxon>Saprospirales</taxon>
        <taxon>Saprospiraceae</taxon>
        <taxon>Membranihabitans</taxon>
    </lineage>
</organism>